<proteinExistence type="inferred from homology"/>
<organism evidence="10">
    <name type="scientific">Octopus bimaculoides</name>
    <name type="common">California two-spotted octopus</name>
    <dbReference type="NCBI Taxonomy" id="37653"/>
    <lineage>
        <taxon>Eukaryota</taxon>
        <taxon>Metazoa</taxon>
        <taxon>Spiralia</taxon>
        <taxon>Lophotrochozoa</taxon>
        <taxon>Mollusca</taxon>
        <taxon>Cephalopoda</taxon>
        <taxon>Coleoidea</taxon>
        <taxon>Octopodiformes</taxon>
        <taxon>Octopoda</taxon>
        <taxon>Incirrata</taxon>
        <taxon>Octopodidae</taxon>
        <taxon>Octopus</taxon>
    </lineage>
</organism>
<protein>
    <recommendedName>
        <fullName evidence="3">NADH-ubiquinone oxidoreductase chain 1</fullName>
    </recommendedName>
    <alternativeName>
        <fullName evidence="7">NADH dehydrogenase subunit 1</fullName>
    </alternativeName>
</protein>
<evidence type="ECO:0000313" key="10">
    <source>
        <dbReference type="EMBL" id="KOF98848.1"/>
    </source>
</evidence>
<keyword evidence="8" id="KW-0520">NAD</keyword>
<dbReference type="PANTHER" id="PTHR11432:SF3">
    <property type="entry name" value="NADH-UBIQUINONE OXIDOREDUCTASE CHAIN 1"/>
    <property type="match status" value="1"/>
</dbReference>
<reference evidence="10" key="1">
    <citation type="submission" date="2015-07" db="EMBL/GenBank/DDBJ databases">
        <title>MeaNS - Measles Nucleotide Surveillance Program.</title>
        <authorList>
            <person name="Tran T."/>
            <person name="Druce J."/>
        </authorList>
    </citation>
    <scope>NUCLEOTIDE SEQUENCE</scope>
    <source>
        <strain evidence="10">UCB-OBI-ISO-001</strain>
        <tissue evidence="10">Gonad</tissue>
    </source>
</reference>
<evidence type="ECO:0000256" key="1">
    <source>
        <dbReference type="ARBA" id="ARBA00004141"/>
    </source>
</evidence>
<sequence length="120" mass="13486">MEVGWLSNFLYALLGSVRAVAQSISHEVSMSLILISCLLLVARVNLVRLLQYQCSHRTPFDTAEQWSELVSGFNVKYGAAGFALLFMAECKNILFMRFLSTVVDVSYLFTPPKCWPCAKI</sequence>
<keyword evidence="6 9" id="KW-0472">Membrane</keyword>
<dbReference type="EMBL" id="KQ416069">
    <property type="protein sequence ID" value="KOF98848.1"/>
    <property type="molecule type" value="Genomic_DNA"/>
</dbReference>
<evidence type="ECO:0000256" key="4">
    <source>
        <dbReference type="ARBA" id="ARBA00022692"/>
    </source>
</evidence>
<evidence type="ECO:0000256" key="2">
    <source>
        <dbReference type="ARBA" id="ARBA00010535"/>
    </source>
</evidence>
<evidence type="ECO:0000256" key="5">
    <source>
        <dbReference type="ARBA" id="ARBA00022989"/>
    </source>
</evidence>
<keyword evidence="5 9" id="KW-1133">Transmembrane helix</keyword>
<dbReference type="STRING" id="37653.A0A0L8IBG2"/>
<evidence type="ECO:0000256" key="6">
    <source>
        <dbReference type="ARBA" id="ARBA00023136"/>
    </source>
</evidence>
<accession>A0A0L8IBG2</accession>
<name>A0A0L8IBG2_OCTBM</name>
<dbReference type="PANTHER" id="PTHR11432">
    <property type="entry name" value="NADH DEHYDROGENASE SUBUNIT 1"/>
    <property type="match status" value="1"/>
</dbReference>
<keyword evidence="4 8" id="KW-0812">Transmembrane</keyword>
<dbReference type="InterPro" id="IPR001694">
    <property type="entry name" value="NADH_UbQ_OxRdtase_su1/FPO"/>
</dbReference>
<dbReference type="GO" id="GO:0005743">
    <property type="term" value="C:mitochondrial inner membrane"/>
    <property type="evidence" value="ECO:0007669"/>
    <property type="project" value="UniProtKB-SubCell"/>
</dbReference>
<evidence type="ECO:0000256" key="8">
    <source>
        <dbReference type="RuleBase" id="RU000471"/>
    </source>
</evidence>
<dbReference type="GO" id="GO:0003954">
    <property type="term" value="F:NADH dehydrogenase activity"/>
    <property type="evidence" value="ECO:0007669"/>
    <property type="project" value="TreeGrafter"/>
</dbReference>
<comment type="similarity">
    <text evidence="2 8">Belongs to the complex I subunit 1 family.</text>
</comment>
<comment type="subcellular location">
    <subcellularLocation>
        <location evidence="1">Membrane</location>
        <topology evidence="1">Multi-pass membrane protein</topology>
    </subcellularLocation>
    <subcellularLocation>
        <location evidence="8">Mitochondrion inner membrane</location>
        <topology evidence="8">Multi-pass membrane protein</topology>
    </subcellularLocation>
</comment>
<evidence type="ECO:0000256" key="9">
    <source>
        <dbReference type="SAM" id="Phobius"/>
    </source>
</evidence>
<dbReference type="AlphaFoldDB" id="A0A0L8IBG2"/>
<evidence type="ECO:0000256" key="7">
    <source>
        <dbReference type="ARBA" id="ARBA00031024"/>
    </source>
</evidence>
<dbReference type="OrthoDB" id="6281863at2759"/>
<gene>
    <name evidence="10" type="ORF">OCBIM_22022470mg</name>
</gene>
<dbReference type="GO" id="GO:0009060">
    <property type="term" value="P:aerobic respiration"/>
    <property type="evidence" value="ECO:0007669"/>
    <property type="project" value="TreeGrafter"/>
</dbReference>
<evidence type="ECO:0000256" key="3">
    <source>
        <dbReference type="ARBA" id="ARBA00021009"/>
    </source>
</evidence>
<feature type="transmembrane region" description="Helical" evidence="9">
    <location>
        <begin position="29"/>
        <end position="50"/>
    </location>
</feature>
<dbReference type="Pfam" id="PF00146">
    <property type="entry name" value="NADHdh"/>
    <property type="match status" value="2"/>
</dbReference>